<dbReference type="AlphaFoldDB" id="A0A5J5IJ15"/>
<evidence type="ECO:0000256" key="1">
    <source>
        <dbReference type="ARBA" id="ARBA00000847"/>
    </source>
</evidence>
<organism evidence="10 11">
    <name type="scientific">Ginsengibacter hankyongi</name>
    <dbReference type="NCBI Taxonomy" id="2607284"/>
    <lineage>
        <taxon>Bacteria</taxon>
        <taxon>Pseudomonadati</taxon>
        <taxon>Bacteroidota</taxon>
        <taxon>Chitinophagia</taxon>
        <taxon>Chitinophagales</taxon>
        <taxon>Chitinophagaceae</taxon>
        <taxon>Ginsengibacter</taxon>
    </lineage>
</organism>
<dbReference type="CDD" id="cd03424">
    <property type="entry name" value="NUDIX_ADPRase_Nudt5_UGPPase_Nudt14"/>
    <property type="match status" value="1"/>
</dbReference>
<dbReference type="PROSITE" id="PS00893">
    <property type="entry name" value="NUDIX_BOX"/>
    <property type="match status" value="1"/>
</dbReference>
<evidence type="ECO:0000313" key="11">
    <source>
        <dbReference type="Proteomes" id="UP000326903"/>
    </source>
</evidence>
<dbReference type="PROSITE" id="PS51462">
    <property type="entry name" value="NUDIX"/>
    <property type="match status" value="1"/>
</dbReference>
<evidence type="ECO:0000256" key="7">
    <source>
        <dbReference type="ARBA" id="ARBA00032272"/>
    </source>
</evidence>
<dbReference type="Gene3D" id="3.90.79.10">
    <property type="entry name" value="Nucleoside Triphosphate Pyrophosphohydrolase"/>
    <property type="match status" value="1"/>
</dbReference>
<evidence type="ECO:0000256" key="5">
    <source>
        <dbReference type="ARBA" id="ARBA00022801"/>
    </source>
</evidence>
<sequence>MKWETLSSEYISKHKYFTARKDKCLAPDGKIIEEYFVVELPKTACALAITEDGNVLMVKQYRHPVEEVLLELPGGFIDENESPEIAVARELMEETGYQFSSIEQVGLIAANPGVLNNYTALFLATGGKRTGIQQLDHNEDIEVVIIPLDELKGLFLENKIAQSMHANCIFYALRRMGEI</sequence>
<comment type="catalytic activity">
    <reaction evidence="1">
        <text>GDP-alpha-D-mannose + H2O = alpha-D-mannose 1-phosphate + GMP + 2 H(+)</text>
        <dbReference type="Rhea" id="RHEA:27978"/>
        <dbReference type="ChEBI" id="CHEBI:15377"/>
        <dbReference type="ChEBI" id="CHEBI:15378"/>
        <dbReference type="ChEBI" id="CHEBI:57527"/>
        <dbReference type="ChEBI" id="CHEBI:58115"/>
        <dbReference type="ChEBI" id="CHEBI:58409"/>
    </reaction>
</comment>
<evidence type="ECO:0000256" key="8">
    <source>
        <dbReference type="RuleBase" id="RU003476"/>
    </source>
</evidence>
<evidence type="ECO:0000256" key="6">
    <source>
        <dbReference type="ARBA" id="ARBA00032162"/>
    </source>
</evidence>
<dbReference type="GO" id="GO:0016462">
    <property type="term" value="F:pyrophosphatase activity"/>
    <property type="evidence" value="ECO:0007669"/>
    <property type="project" value="UniProtKB-ARBA"/>
</dbReference>
<dbReference type="InterPro" id="IPR020476">
    <property type="entry name" value="Nudix_hydrolase"/>
</dbReference>
<dbReference type="GO" id="GO:0019693">
    <property type="term" value="P:ribose phosphate metabolic process"/>
    <property type="evidence" value="ECO:0007669"/>
    <property type="project" value="TreeGrafter"/>
</dbReference>
<comment type="similarity">
    <text evidence="3">Belongs to the Nudix hydrolase family. NudK subfamily.</text>
</comment>
<dbReference type="Pfam" id="PF00293">
    <property type="entry name" value="NUDIX"/>
    <property type="match status" value="1"/>
</dbReference>
<evidence type="ECO:0000259" key="9">
    <source>
        <dbReference type="PROSITE" id="PS51462"/>
    </source>
</evidence>
<dbReference type="PANTHER" id="PTHR11839:SF18">
    <property type="entry name" value="NUDIX HYDROLASE DOMAIN-CONTAINING PROTEIN"/>
    <property type="match status" value="1"/>
</dbReference>
<dbReference type="EMBL" id="VYQF01000001">
    <property type="protein sequence ID" value="KAA9041029.1"/>
    <property type="molecule type" value="Genomic_DNA"/>
</dbReference>
<keyword evidence="5 8" id="KW-0378">Hydrolase</keyword>
<comment type="cofactor">
    <cofactor evidence="2">
        <name>Mg(2+)</name>
        <dbReference type="ChEBI" id="CHEBI:18420"/>
    </cofactor>
</comment>
<evidence type="ECO:0000256" key="3">
    <source>
        <dbReference type="ARBA" id="ARBA00007275"/>
    </source>
</evidence>
<name>A0A5J5IJ15_9BACT</name>
<feature type="domain" description="Nudix hydrolase" evidence="9">
    <location>
        <begin position="39"/>
        <end position="168"/>
    </location>
</feature>
<dbReference type="GO" id="GO:0006753">
    <property type="term" value="P:nucleoside phosphate metabolic process"/>
    <property type="evidence" value="ECO:0007669"/>
    <property type="project" value="TreeGrafter"/>
</dbReference>
<gene>
    <name evidence="10" type="ORF">FW778_03030</name>
</gene>
<dbReference type="InterPro" id="IPR015797">
    <property type="entry name" value="NUDIX_hydrolase-like_dom_sf"/>
</dbReference>
<evidence type="ECO:0000256" key="4">
    <source>
        <dbReference type="ARBA" id="ARBA00016377"/>
    </source>
</evidence>
<dbReference type="PANTHER" id="PTHR11839">
    <property type="entry name" value="UDP/ADP-SUGAR PYROPHOSPHATASE"/>
    <property type="match status" value="1"/>
</dbReference>
<dbReference type="Proteomes" id="UP000326903">
    <property type="component" value="Unassembled WGS sequence"/>
</dbReference>
<dbReference type="SUPFAM" id="SSF55811">
    <property type="entry name" value="Nudix"/>
    <property type="match status" value="1"/>
</dbReference>
<proteinExistence type="inferred from homology"/>
<keyword evidence="11" id="KW-1185">Reference proteome</keyword>
<reference evidence="10 11" key="1">
    <citation type="submission" date="2019-09" db="EMBL/GenBank/DDBJ databases">
        <title>Draft genome sequence of Ginsengibacter sp. BR5-29.</title>
        <authorList>
            <person name="Im W.-T."/>
        </authorList>
    </citation>
    <scope>NUCLEOTIDE SEQUENCE [LARGE SCALE GENOMIC DNA]</scope>
    <source>
        <strain evidence="10 11">BR5-29</strain>
    </source>
</reference>
<comment type="caution">
    <text evidence="10">The sequence shown here is derived from an EMBL/GenBank/DDBJ whole genome shotgun (WGS) entry which is preliminary data.</text>
</comment>
<accession>A0A5J5IJ15</accession>
<evidence type="ECO:0000313" key="10">
    <source>
        <dbReference type="EMBL" id="KAA9041029.1"/>
    </source>
</evidence>
<protein>
    <recommendedName>
        <fullName evidence="4">GDP-mannose pyrophosphatase</fullName>
    </recommendedName>
    <alternativeName>
        <fullName evidence="6">GDP-mannose hydrolase</fullName>
    </alternativeName>
    <alternativeName>
        <fullName evidence="7">GDPMK</fullName>
    </alternativeName>
</protein>
<evidence type="ECO:0000256" key="2">
    <source>
        <dbReference type="ARBA" id="ARBA00001946"/>
    </source>
</evidence>
<dbReference type="RefSeq" id="WP_150413118.1">
    <property type="nucleotide sequence ID" value="NZ_VYQF01000001.1"/>
</dbReference>
<dbReference type="InterPro" id="IPR020084">
    <property type="entry name" value="NUDIX_hydrolase_CS"/>
</dbReference>
<dbReference type="InterPro" id="IPR000086">
    <property type="entry name" value="NUDIX_hydrolase_dom"/>
</dbReference>
<dbReference type="PRINTS" id="PR00502">
    <property type="entry name" value="NUDIXFAMILY"/>
</dbReference>